<reference evidence="1 2" key="1">
    <citation type="journal article" date="2018" name="Front. Plant Sci.">
        <title>Red Clover (Trifolium pratense) and Zigzag Clover (T. medium) - A Picture of Genomic Similarities and Differences.</title>
        <authorList>
            <person name="Dluhosova J."/>
            <person name="Istvanek J."/>
            <person name="Nedelnik J."/>
            <person name="Repkova J."/>
        </authorList>
    </citation>
    <scope>NUCLEOTIDE SEQUENCE [LARGE SCALE GENOMIC DNA]</scope>
    <source>
        <strain evidence="2">cv. 10/8</strain>
        <tissue evidence="1">Leaf</tissue>
    </source>
</reference>
<sequence length="106" mass="12033">VDAQMSAHLTPEENIGMDDKAISVIIMCSKTRCCEKYQERRGQSPTPLCALPWSFENFKDIMLYGKECTVTMEEVQTTLRTNELTKFKDMKVDNSGEGSNVSWGEE</sequence>
<feature type="non-terminal residue" evidence="1">
    <location>
        <position position="1"/>
    </location>
</feature>
<dbReference type="Proteomes" id="UP000265520">
    <property type="component" value="Unassembled WGS sequence"/>
</dbReference>
<accession>A0A392PU97</accession>
<organism evidence="1 2">
    <name type="scientific">Trifolium medium</name>
    <dbReference type="NCBI Taxonomy" id="97028"/>
    <lineage>
        <taxon>Eukaryota</taxon>
        <taxon>Viridiplantae</taxon>
        <taxon>Streptophyta</taxon>
        <taxon>Embryophyta</taxon>
        <taxon>Tracheophyta</taxon>
        <taxon>Spermatophyta</taxon>
        <taxon>Magnoliopsida</taxon>
        <taxon>eudicotyledons</taxon>
        <taxon>Gunneridae</taxon>
        <taxon>Pentapetalae</taxon>
        <taxon>rosids</taxon>
        <taxon>fabids</taxon>
        <taxon>Fabales</taxon>
        <taxon>Fabaceae</taxon>
        <taxon>Papilionoideae</taxon>
        <taxon>50 kb inversion clade</taxon>
        <taxon>NPAAA clade</taxon>
        <taxon>Hologalegina</taxon>
        <taxon>IRL clade</taxon>
        <taxon>Trifolieae</taxon>
        <taxon>Trifolium</taxon>
    </lineage>
</organism>
<name>A0A392PU97_9FABA</name>
<evidence type="ECO:0000313" key="2">
    <source>
        <dbReference type="Proteomes" id="UP000265520"/>
    </source>
</evidence>
<evidence type="ECO:0000313" key="1">
    <source>
        <dbReference type="EMBL" id="MCI15237.1"/>
    </source>
</evidence>
<proteinExistence type="predicted"/>
<keyword evidence="2" id="KW-1185">Reference proteome</keyword>
<comment type="caution">
    <text evidence="1">The sequence shown here is derived from an EMBL/GenBank/DDBJ whole genome shotgun (WGS) entry which is preliminary data.</text>
</comment>
<dbReference type="EMBL" id="LXQA010095585">
    <property type="protein sequence ID" value="MCI15237.1"/>
    <property type="molecule type" value="Genomic_DNA"/>
</dbReference>
<protein>
    <submittedName>
        <fullName evidence="1">Cytochrome P450</fullName>
    </submittedName>
</protein>
<dbReference type="AlphaFoldDB" id="A0A392PU97"/>